<dbReference type="STRING" id="1031564.CINS_0918"/>
<dbReference type="KEGG" id="cis:CINS_0918"/>
<dbReference type="AlphaFoldDB" id="A0A0A8H1D4"/>
<keyword evidence="2" id="KW-0548">Nucleotidyltransferase</keyword>
<protein>
    <submittedName>
        <fullName evidence="5">DNA polymerase III, delta subunit</fullName>
    </submittedName>
</protein>
<keyword evidence="3" id="KW-0235">DNA replication</keyword>
<dbReference type="EMBL" id="CP007770">
    <property type="protein sequence ID" value="AJC87881.1"/>
    <property type="molecule type" value="Genomic_DNA"/>
</dbReference>
<proteinExistence type="predicted"/>
<reference evidence="5 6" key="1">
    <citation type="journal article" date="2014" name="Genome Biol. Evol.">
        <title>Comparative Genomics of the Campylobacter lari Group.</title>
        <authorList>
            <person name="Miller W.G."/>
            <person name="Yee E."/>
            <person name="Chapman M.H."/>
            <person name="Smith T.P."/>
            <person name="Bono J.L."/>
            <person name="Huynh S."/>
            <person name="Parker C.T."/>
            <person name="Vandamme P."/>
            <person name="Luong K."/>
            <person name="Korlach J."/>
        </authorList>
    </citation>
    <scope>NUCLEOTIDE SEQUENCE [LARGE SCALE GENOMIC DNA]</scope>
    <source>
        <strain evidence="5 6">NCTC 12927</strain>
    </source>
</reference>
<dbReference type="SUPFAM" id="SSF52540">
    <property type="entry name" value="P-loop containing nucleoside triphosphate hydrolases"/>
    <property type="match status" value="1"/>
</dbReference>
<keyword evidence="4" id="KW-0239">DNA-directed DNA polymerase</keyword>
<dbReference type="InterPro" id="IPR027417">
    <property type="entry name" value="P-loop_NTPase"/>
</dbReference>
<dbReference type="HOGENOM" id="CLU_073022_0_0_7"/>
<dbReference type="GO" id="GO:0009360">
    <property type="term" value="C:DNA polymerase III complex"/>
    <property type="evidence" value="ECO:0007669"/>
    <property type="project" value="TreeGrafter"/>
</dbReference>
<evidence type="ECO:0000256" key="3">
    <source>
        <dbReference type="ARBA" id="ARBA00022705"/>
    </source>
</evidence>
<dbReference type="NCBIfam" id="TIGR01128">
    <property type="entry name" value="holA"/>
    <property type="match status" value="1"/>
</dbReference>
<gene>
    <name evidence="5" type="primary">holA</name>
    <name evidence="5" type="ORF">CINS_0918</name>
</gene>
<dbReference type="Gene3D" id="3.40.50.300">
    <property type="entry name" value="P-loop containing nucleotide triphosphate hydrolases"/>
    <property type="match status" value="1"/>
</dbReference>
<organism evidence="5 6">
    <name type="scientific">Campylobacter insulaenigrae NCTC 12927</name>
    <dbReference type="NCBI Taxonomy" id="1031564"/>
    <lineage>
        <taxon>Bacteria</taxon>
        <taxon>Pseudomonadati</taxon>
        <taxon>Campylobacterota</taxon>
        <taxon>Epsilonproteobacteria</taxon>
        <taxon>Campylobacterales</taxon>
        <taxon>Campylobacteraceae</taxon>
        <taxon>Campylobacter</taxon>
    </lineage>
</organism>
<dbReference type="GO" id="GO:0003677">
    <property type="term" value="F:DNA binding"/>
    <property type="evidence" value="ECO:0007669"/>
    <property type="project" value="InterPro"/>
</dbReference>
<name>A0A0A8H1D4_9BACT</name>
<dbReference type="GO" id="GO:0003887">
    <property type="term" value="F:DNA-directed DNA polymerase activity"/>
    <property type="evidence" value="ECO:0007669"/>
    <property type="project" value="UniProtKB-KW"/>
</dbReference>
<dbReference type="InterPro" id="IPR005790">
    <property type="entry name" value="DNA_polIII_delta"/>
</dbReference>
<dbReference type="GO" id="GO:0006261">
    <property type="term" value="P:DNA-templated DNA replication"/>
    <property type="evidence" value="ECO:0007669"/>
    <property type="project" value="TreeGrafter"/>
</dbReference>
<dbReference type="GeneID" id="74431712"/>
<dbReference type="PANTHER" id="PTHR34388">
    <property type="entry name" value="DNA POLYMERASE III SUBUNIT DELTA"/>
    <property type="match status" value="1"/>
</dbReference>
<dbReference type="Proteomes" id="UP000031163">
    <property type="component" value="Chromosome"/>
</dbReference>
<dbReference type="Gene3D" id="1.20.272.10">
    <property type="match status" value="1"/>
</dbReference>
<evidence type="ECO:0000313" key="5">
    <source>
        <dbReference type="EMBL" id="AJC87881.1"/>
    </source>
</evidence>
<accession>A0A0A8H1D4</accession>
<evidence type="ECO:0000313" key="6">
    <source>
        <dbReference type="Proteomes" id="UP000031163"/>
    </source>
</evidence>
<dbReference type="PANTHER" id="PTHR34388:SF1">
    <property type="entry name" value="DNA POLYMERASE III SUBUNIT DELTA"/>
    <property type="match status" value="1"/>
</dbReference>
<dbReference type="RefSeq" id="WP_039650252.1">
    <property type="nucleotide sequence ID" value="NZ_CP007770.1"/>
</dbReference>
<keyword evidence="1" id="KW-0808">Transferase</keyword>
<evidence type="ECO:0000256" key="1">
    <source>
        <dbReference type="ARBA" id="ARBA00022679"/>
    </source>
</evidence>
<evidence type="ECO:0000256" key="4">
    <source>
        <dbReference type="ARBA" id="ARBA00022932"/>
    </source>
</evidence>
<sequence>MYKNQLQSLLNNKNIPNFFLLYGVDNFQIELFVHFIKKKYNFEENLKLYFDEYDFNQAYDYLSSSSLFSSTKLLEIKSFKKIPTKEIKKIVELCQNSPENYFLLQIYDENSKLNDLEKIFNENFCRFFKVNSAKEGIELLALKAKELNIEITQNALFTLFYNFNENLYLASSELNKFSGLNIDEKIIQEHCYSLSTIGFENFFDNMLQKKDLRNDLEKLLDNYNEIAFINALYSNFSRLFKIALYVKSYGNLNLKEILGYIPPTHIAKNLQAQALNIKIPQYKKIFFILCECEYELKKKSKIEKKEFLISNLLHISSILKS</sequence>
<evidence type="ECO:0000256" key="2">
    <source>
        <dbReference type="ARBA" id="ARBA00022695"/>
    </source>
</evidence>